<dbReference type="CDD" id="cd06558">
    <property type="entry name" value="crotonase-like"/>
    <property type="match status" value="1"/>
</dbReference>
<evidence type="ECO:0000313" key="2">
    <source>
        <dbReference type="EMBL" id="MCX2983257.1"/>
    </source>
</evidence>
<name>A0ABT3TLQ0_9GAMM</name>
<dbReference type="InterPro" id="IPR029045">
    <property type="entry name" value="ClpP/crotonase-like_dom_sf"/>
</dbReference>
<dbReference type="PANTHER" id="PTHR43802">
    <property type="entry name" value="ENOYL-COA HYDRATASE"/>
    <property type="match status" value="1"/>
</dbReference>
<dbReference type="Gene3D" id="1.10.12.10">
    <property type="entry name" value="Lyase 2-enoyl-coa Hydratase, Chain A, domain 2"/>
    <property type="match status" value="1"/>
</dbReference>
<dbReference type="InterPro" id="IPR014748">
    <property type="entry name" value="Enoyl-CoA_hydra_C"/>
</dbReference>
<evidence type="ECO:0000313" key="3">
    <source>
        <dbReference type="Proteomes" id="UP001143362"/>
    </source>
</evidence>
<dbReference type="RefSeq" id="WP_279247291.1">
    <property type="nucleotide sequence ID" value="NZ_SHNN01000006.1"/>
</dbReference>
<dbReference type="InterPro" id="IPR001753">
    <property type="entry name" value="Enoyl-CoA_hydra/iso"/>
</dbReference>
<organism evidence="2 3">
    <name type="scientific">Candidatus Litorirhabdus singularis</name>
    <dbReference type="NCBI Taxonomy" id="2518993"/>
    <lineage>
        <taxon>Bacteria</taxon>
        <taxon>Pseudomonadati</taxon>
        <taxon>Pseudomonadota</taxon>
        <taxon>Gammaproteobacteria</taxon>
        <taxon>Cellvibrionales</taxon>
        <taxon>Halieaceae</taxon>
        <taxon>Candidatus Litorirhabdus</taxon>
    </lineage>
</organism>
<gene>
    <name evidence="2" type="ORF">EYC98_20535</name>
</gene>
<comment type="similarity">
    <text evidence="1">Belongs to the enoyl-CoA hydratase/isomerase family.</text>
</comment>
<dbReference type="SUPFAM" id="SSF52096">
    <property type="entry name" value="ClpP/crotonase"/>
    <property type="match status" value="1"/>
</dbReference>
<accession>A0ABT3TLQ0</accession>
<dbReference type="EMBL" id="SHNN01000006">
    <property type="protein sequence ID" value="MCX2983257.1"/>
    <property type="molecule type" value="Genomic_DNA"/>
</dbReference>
<keyword evidence="3" id="KW-1185">Reference proteome</keyword>
<dbReference type="Pfam" id="PF00378">
    <property type="entry name" value="ECH_1"/>
    <property type="match status" value="1"/>
</dbReference>
<comment type="caution">
    <text evidence="2">The sequence shown here is derived from an EMBL/GenBank/DDBJ whole genome shotgun (WGS) entry which is preliminary data.</text>
</comment>
<protein>
    <submittedName>
        <fullName evidence="2">Crotonase</fullName>
    </submittedName>
</protein>
<reference evidence="2" key="1">
    <citation type="submission" date="2019-02" db="EMBL/GenBank/DDBJ databases">
        <authorList>
            <person name="Li S.-H."/>
        </authorList>
    </citation>
    <scope>NUCLEOTIDE SEQUENCE</scope>
    <source>
        <strain evidence="2">IMCC14734</strain>
    </source>
</reference>
<sequence length="270" mass="29362">MSDAILLDIHDGVATITFNRPDSLNTFTAPMMDGLGDAYRECDENDAVRAVVITGAGKAFCAGADMSAGGKTFAAEDVAMDFSSCPLSFQAWDVRKPVIAACNGHAVGVGLGIALQADLRIFAQDGKYGLLQNRRGVIADFAVEHVLPRLVGFERAFELIVRAVRLDGREAADWGLASRVLPADEVLACAQEIALDMAQNCSPLIMGMHKRMLWKALDMSLPDTIEMETKALHYSMTGPDAAEGGMAYFERRTPQWKSSVNADWPQWMDK</sequence>
<dbReference type="Proteomes" id="UP001143362">
    <property type="component" value="Unassembled WGS sequence"/>
</dbReference>
<dbReference type="Gene3D" id="3.90.226.10">
    <property type="entry name" value="2-enoyl-CoA Hydratase, Chain A, domain 1"/>
    <property type="match status" value="1"/>
</dbReference>
<proteinExistence type="inferred from homology"/>
<dbReference type="PANTHER" id="PTHR43802:SF1">
    <property type="entry name" value="IP11341P-RELATED"/>
    <property type="match status" value="1"/>
</dbReference>
<evidence type="ECO:0000256" key="1">
    <source>
        <dbReference type="ARBA" id="ARBA00005254"/>
    </source>
</evidence>